<proteinExistence type="predicted"/>
<reference evidence="1" key="1">
    <citation type="journal article" date="2020" name="Phytopathology">
        <title>Genome Sequence Resources of Colletotrichum truncatum, C. plurivorum, C. musicola, and C. sojae: Four Species Pathogenic to Soybean (Glycine max).</title>
        <authorList>
            <person name="Rogerio F."/>
            <person name="Boufleur T.R."/>
            <person name="Ciampi-Guillardi M."/>
            <person name="Sukno S.A."/>
            <person name="Thon M.R."/>
            <person name="Massola Junior N.S."/>
            <person name="Baroncelli R."/>
        </authorList>
    </citation>
    <scope>NUCLEOTIDE SEQUENCE</scope>
    <source>
        <strain evidence="1">LFN00145</strain>
    </source>
</reference>
<organism evidence="1 2">
    <name type="scientific">Colletotrichum plurivorum</name>
    <dbReference type="NCBI Taxonomy" id="2175906"/>
    <lineage>
        <taxon>Eukaryota</taxon>
        <taxon>Fungi</taxon>
        <taxon>Dikarya</taxon>
        <taxon>Ascomycota</taxon>
        <taxon>Pezizomycotina</taxon>
        <taxon>Sordariomycetes</taxon>
        <taxon>Hypocreomycetidae</taxon>
        <taxon>Glomerellales</taxon>
        <taxon>Glomerellaceae</taxon>
        <taxon>Colletotrichum</taxon>
        <taxon>Colletotrichum orchidearum species complex</taxon>
    </lineage>
</organism>
<dbReference type="AlphaFoldDB" id="A0A8H6JD75"/>
<protein>
    <submittedName>
        <fullName evidence="1">Uncharacterized protein</fullName>
    </submittedName>
</protein>
<keyword evidence="2" id="KW-1185">Reference proteome</keyword>
<evidence type="ECO:0000313" key="1">
    <source>
        <dbReference type="EMBL" id="KAF6810548.1"/>
    </source>
</evidence>
<evidence type="ECO:0000313" key="2">
    <source>
        <dbReference type="Proteomes" id="UP000654918"/>
    </source>
</evidence>
<comment type="caution">
    <text evidence="1">The sequence shown here is derived from an EMBL/GenBank/DDBJ whole genome shotgun (WGS) entry which is preliminary data.</text>
</comment>
<dbReference type="Proteomes" id="UP000654918">
    <property type="component" value="Unassembled WGS sequence"/>
</dbReference>
<accession>A0A8H6JD75</accession>
<dbReference type="EMBL" id="WIGO01000493">
    <property type="protein sequence ID" value="KAF6810548.1"/>
    <property type="molecule type" value="Genomic_DNA"/>
</dbReference>
<sequence>MDAIADRIVQLIAVAPDPDRQRADWEDLADFTAISDPDGLSSLHEWAYEKIAGDLRRRLLDFLAHICEDNRRTAAASRSHARHLTHLNAAADR</sequence>
<name>A0A8H6JD75_9PEZI</name>
<gene>
    <name evidence="1" type="ORF">CPLU01_15278</name>
</gene>